<dbReference type="Gene3D" id="1.10.630.10">
    <property type="entry name" value="Cytochrome P450"/>
    <property type="match status" value="1"/>
</dbReference>
<sequence length="412" mass="45377">MSASQPEPVTVLADPAQFFGTESLQDPYALYDRMRAEAPVHRIGDSVFYAVCGWDAVVDAVTRVEDFSSNLTATMVYHDDGTVTAFPMGELGAAMHALATADDPTHAAHRKLLLPHLSAKRIRIIEDFAGQTAARLWEENLRDGRIEWMSAMANRLPMMVVARLLGLPDTDVDDLIRLGYATTTLLDGVVTAAQLERAAAAAFELSSYVMEHFEKASANEESGLIADLAARHASGELEQITALGIMLTLFSAAGESTASLLGTATWILATRPDIQKRVRDEPELLTVFIEEVLRYEPPFRGHYRHVRRDTTLDGVDVPADAHLLLMWGAANRDPAQFDAPDEFRLDRGSGKNHVTFGKGVHFCVGAALARLEARIVLSTLLNRTSWIDMADVGMWLPSILVRRLERLELVTQ</sequence>
<keyword evidence="7 8" id="KW-0503">Monooxygenase</keyword>
<evidence type="ECO:0000256" key="4">
    <source>
        <dbReference type="ARBA" id="ARBA00022723"/>
    </source>
</evidence>
<name>A0A7I9Z3B8_9MYCO</name>
<reference evidence="9 10" key="1">
    <citation type="journal article" date="2019" name="Emerg. Microbes Infect.">
        <title>Comprehensive subspecies identification of 175 nontuberculous mycobacteria species based on 7547 genomic profiles.</title>
        <authorList>
            <person name="Matsumoto Y."/>
            <person name="Kinjo T."/>
            <person name="Motooka D."/>
            <person name="Nabeya D."/>
            <person name="Jung N."/>
            <person name="Uechi K."/>
            <person name="Horii T."/>
            <person name="Iida T."/>
            <person name="Fujita J."/>
            <person name="Nakamura S."/>
        </authorList>
    </citation>
    <scope>NUCLEOTIDE SEQUENCE [LARGE SCALE GENOMIC DNA]</scope>
    <source>
        <strain evidence="9 10">JCM 30726</strain>
    </source>
</reference>
<dbReference type="Pfam" id="PF00067">
    <property type="entry name" value="p450"/>
    <property type="match status" value="1"/>
</dbReference>
<dbReference type="EMBL" id="BLLA01000001">
    <property type="protein sequence ID" value="GFG95217.1"/>
    <property type="molecule type" value="Genomic_DNA"/>
</dbReference>
<accession>A0A7I9Z3B8</accession>
<dbReference type="PANTHER" id="PTHR46696:SF4">
    <property type="entry name" value="BIOTIN BIOSYNTHESIS CYTOCHROME P450"/>
    <property type="match status" value="1"/>
</dbReference>
<dbReference type="InterPro" id="IPR002397">
    <property type="entry name" value="Cyt_P450_B"/>
</dbReference>
<dbReference type="PRINTS" id="PR00359">
    <property type="entry name" value="BP450"/>
</dbReference>
<dbReference type="InterPro" id="IPR036396">
    <property type="entry name" value="Cyt_P450_sf"/>
</dbReference>
<gene>
    <name evidence="9" type="primary">cyp144</name>
    <name evidence="9" type="ORF">MTIM_10960</name>
</gene>
<evidence type="ECO:0000256" key="7">
    <source>
        <dbReference type="ARBA" id="ARBA00023033"/>
    </source>
</evidence>
<dbReference type="GO" id="GO:0005506">
    <property type="term" value="F:iron ion binding"/>
    <property type="evidence" value="ECO:0007669"/>
    <property type="project" value="InterPro"/>
</dbReference>
<evidence type="ECO:0000256" key="8">
    <source>
        <dbReference type="RuleBase" id="RU000461"/>
    </source>
</evidence>
<evidence type="ECO:0000313" key="10">
    <source>
        <dbReference type="Proteomes" id="UP000465301"/>
    </source>
</evidence>
<dbReference type="PROSITE" id="PS00086">
    <property type="entry name" value="CYTOCHROME_P450"/>
    <property type="match status" value="1"/>
</dbReference>
<dbReference type="GO" id="GO:0036199">
    <property type="term" value="F:cholest-4-en-3-one 26-monooxygenase activity"/>
    <property type="evidence" value="ECO:0007669"/>
    <property type="project" value="TreeGrafter"/>
</dbReference>
<dbReference type="GO" id="GO:0008395">
    <property type="term" value="F:steroid hydroxylase activity"/>
    <property type="evidence" value="ECO:0007669"/>
    <property type="project" value="TreeGrafter"/>
</dbReference>
<dbReference type="GO" id="GO:0020037">
    <property type="term" value="F:heme binding"/>
    <property type="evidence" value="ECO:0007669"/>
    <property type="project" value="InterPro"/>
</dbReference>
<evidence type="ECO:0000256" key="1">
    <source>
        <dbReference type="ARBA" id="ARBA00001971"/>
    </source>
</evidence>
<keyword evidence="4 8" id="KW-0479">Metal-binding</keyword>
<evidence type="ECO:0000256" key="6">
    <source>
        <dbReference type="ARBA" id="ARBA00023004"/>
    </source>
</evidence>
<keyword evidence="10" id="KW-1185">Reference proteome</keyword>
<keyword evidence="6 8" id="KW-0408">Iron</keyword>
<evidence type="ECO:0000256" key="5">
    <source>
        <dbReference type="ARBA" id="ARBA00023002"/>
    </source>
</evidence>
<comment type="cofactor">
    <cofactor evidence="1">
        <name>heme</name>
        <dbReference type="ChEBI" id="CHEBI:30413"/>
    </cofactor>
</comment>
<comment type="caution">
    <text evidence="9">The sequence shown here is derived from an EMBL/GenBank/DDBJ whole genome shotgun (WGS) entry which is preliminary data.</text>
</comment>
<evidence type="ECO:0000313" key="9">
    <source>
        <dbReference type="EMBL" id="GFG95217.1"/>
    </source>
</evidence>
<dbReference type="PANTHER" id="PTHR46696">
    <property type="entry name" value="P450, PUTATIVE (EUROFUNG)-RELATED"/>
    <property type="match status" value="1"/>
</dbReference>
<keyword evidence="5 8" id="KW-0560">Oxidoreductase</keyword>
<dbReference type="SUPFAM" id="SSF48264">
    <property type="entry name" value="Cytochrome P450"/>
    <property type="match status" value="1"/>
</dbReference>
<proteinExistence type="inferred from homology"/>
<organism evidence="9 10">
    <name type="scientific">Mycobacterium timonense</name>
    <dbReference type="NCBI Taxonomy" id="701043"/>
    <lineage>
        <taxon>Bacteria</taxon>
        <taxon>Bacillati</taxon>
        <taxon>Actinomycetota</taxon>
        <taxon>Actinomycetes</taxon>
        <taxon>Mycobacteriales</taxon>
        <taxon>Mycobacteriaceae</taxon>
        <taxon>Mycobacterium</taxon>
        <taxon>Mycobacterium avium complex (MAC)</taxon>
    </lineage>
</organism>
<evidence type="ECO:0000256" key="2">
    <source>
        <dbReference type="ARBA" id="ARBA00010617"/>
    </source>
</evidence>
<dbReference type="Proteomes" id="UP000465301">
    <property type="component" value="Unassembled WGS sequence"/>
</dbReference>
<comment type="similarity">
    <text evidence="2 8">Belongs to the cytochrome P450 family.</text>
</comment>
<dbReference type="AlphaFoldDB" id="A0A7I9Z3B8"/>
<dbReference type="InterPro" id="IPR017972">
    <property type="entry name" value="Cyt_P450_CS"/>
</dbReference>
<evidence type="ECO:0000256" key="3">
    <source>
        <dbReference type="ARBA" id="ARBA00022617"/>
    </source>
</evidence>
<protein>
    <submittedName>
        <fullName evidence="9">Cytochrome P450 144</fullName>
    </submittedName>
</protein>
<dbReference type="InterPro" id="IPR001128">
    <property type="entry name" value="Cyt_P450"/>
</dbReference>
<keyword evidence="3 8" id="KW-0349">Heme</keyword>
<dbReference type="GO" id="GO:0006707">
    <property type="term" value="P:cholesterol catabolic process"/>
    <property type="evidence" value="ECO:0007669"/>
    <property type="project" value="TreeGrafter"/>
</dbReference>